<proteinExistence type="predicted"/>
<evidence type="ECO:0000313" key="1">
    <source>
        <dbReference type="EMBL" id="KAJ4701741.1"/>
    </source>
</evidence>
<reference evidence="1 2" key="1">
    <citation type="journal article" date="2023" name="Science">
        <title>Complex scaffold remodeling in plant triterpene biosynthesis.</title>
        <authorList>
            <person name="De La Pena R."/>
            <person name="Hodgson H."/>
            <person name="Liu J.C."/>
            <person name="Stephenson M.J."/>
            <person name="Martin A.C."/>
            <person name="Owen C."/>
            <person name="Harkess A."/>
            <person name="Leebens-Mack J."/>
            <person name="Jimenez L.E."/>
            <person name="Osbourn A."/>
            <person name="Sattely E.S."/>
        </authorList>
    </citation>
    <scope>NUCLEOTIDE SEQUENCE [LARGE SCALE GENOMIC DNA]</scope>
    <source>
        <strain evidence="2">cv. JPN11</strain>
        <tissue evidence="1">Leaf</tissue>
    </source>
</reference>
<gene>
    <name evidence="1" type="ORF">OWV82_024936</name>
</gene>
<comment type="caution">
    <text evidence="1">The sequence shown here is derived from an EMBL/GenBank/DDBJ whole genome shotgun (WGS) entry which is preliminary data.</text>
</comment>
<dbReference type="Proteomes" id="UP001164539">
    <property type="component" value="Chromosome 14"/>
</dbReference>
<name>A0ACC1WS80_MELAZ</name>
<keyword evidence="2" id="KW-1185">Reference proteome</keyword>
<sequence length="474" mass="54833">MANEDQFCDNYLSLKPKDAGLLDLLLLLFSSDLKKRSFIECPEGVRLTNFCHRWVIFISVVAQRVLFLLRTPLAMVGNVIELWLNLLSGDVGFLKLSISILTGKLTIPDRSSATFTSFVGNIDRRVDLDRSIKPNNRKYYASLSLMASKLSYENEAFINSIVTDHWQMEFLRFFDFWNDYQQRFSTQAFLLQDTRANPNVVVVAFRGTSPFQADDWCTDVDISWFEIPNVGKVHGGFMKALGLQTNQGWPKEIDKEKLSSDHPFAYYTIRKMLRELLEKNKGAKFILTGHSLGGALAVLFASVLVLHEETWLLERLEGVYTFGQPRVGDRKFGKFMNKNLEKYDVNYWRYVYSNDIVPRLPYDDRTLLFKHFGPCLYFNSCYKGKVVKEEPNKNYFNLLWAAPKYTHAVWELIRSFILPYAKGPDYRESWLSIAVRMVGLVIPGLPAHSPQDYDNATRLDSLPFNLQPEDTFHY</sequence>
<accession>A0ACC1WS80</accession>
<protein>
    <submittedName>
        <fullName evidence="1">Lipase</fullName>
    </submittedName>
</protein>
<organism evidence="1 2">
    <name type="scientific">Melia azedarach</name>
    <name type="common">Chinaberry tree</name>
    <dbReference type="NCBI Taxonomy" id="155640"/>
    <lineage>
        <taxon>Eukaryota</taxon>
        <taxon>Viridiplantae</taxon>
        <taxon>Streptophyta</taxon>
        <taxon>Embryophyta</taxon>
        <taxon>Tracheophyta</taxon>
        <taxon>Spermatophyta</taxon>
        <taxon>Magnoliopsida</taxon>
        <taxon>eudicotyledons</taxon>
        <taxon>Gunneridae</taxon>
        <taxon>Pentapetalae</taxon>
        <taxon>rosids</taxon>
        <taxon>malvids</taxon>
        <taxon>Sapindales</taxon>
        <taxon>Meliaceae</taxon>
        <taxon>Melia</taxon>
    </lineage>
</organism>
<dbReference type="EMBL" id="CM051407">
    <property type="protein sequence ID" value="KAJ4701741.1"/>
    <property type="molecule type" value="Genomic_DNA"/>
</dbReference>
<evidence type="ECO:0000313" key="2">
    <source>
        <dbReference type="Proteomes" id="UP001164539"/>
    </source>
</evidence>